<protein>
    <submittedName>
        <fullName evidence="1">Uncharacterized protein</fullName>
    </submittedName>
</protein>
<dbReference type="EMBL" id="LXQA010086418">
    <property type="protein sequence ID" value="MCI12991.1"/>
    <property type="molecule type" value="Genomic_DNA"/>
</dbReference>
<proteinExistence type="predicted"/>
<evidence type="ECO:0000313" key="1">
    <source>
        <dbReference type="EMBL" id="MCI12991.1"/>
    </source>
</evidence>
<feature type="non-terminal residue" evidence="1">
    <location>
        <position position="1"/>
    </location>
</feature>
<dbReference type="Proteomes" id="UP000265520">
    <property type="component" value="Unassembled WGS sequence"/>
</dbReference>
<name>A0A392PLM3_9FABA</name>
<dbReference type="AlphaFoldDB" id="A0A392PLM3"/>
<keyword evidence="2" id="KW-1185">Reference proteome</keyword>
<sequence>GGNGACGGGGIGLGGTPGAVVVPLGAEVGGCGLVASGGLVLKYNCSCKHNISSVISSCYGKININNACHITKKNKAEKT</sequence>
<accession>A0A392PLM3</accession>
<comment type="caution">
    <text evidence="1">The sequence shown here is derived from an EMBL/GenBank/DDBJ whole genome shotgun (WGS) entry which is preliminary data.</text>
</comment>
<evidence type="ECO:0000313" key="2">
    <source>
        <dbReference type="Proteomes" id="UP000265520"/>
    </source>
</evidence>
<organism evidence="1 2">
    <name type="scientific">Trifolium medium</name>
    <dbReference type="NCBI Taxonomy" id="97028"/>
    <lineage>
        <taxon>Eukaryota</taxon>
        <taxon>Viridiplantae</taxon>
        <taxon>Streptophyta</taxon>
        <taxon>Embryophyta</taxon>
        <taxon>Tracheophyta</taxon>
        <taxon>Spermatophyta</taxon>
        <taxon>Magnoliopsida</taxon>
        <taxon>eudicotyledons</taxon>
        <taxon>Gunneridae</taxon>
        <taxon>Pentapetalae</taxon>
        <taxon>rosids</taxon>
        <taxon>fabids</taxon>
        <taxon>Fabales</taxon>
        <taxon>Fabaceae</taxon>
        <taxon>Papilionoideae</taxon>
        <taxon>50 kb inversion clade</taxon>
        <taxon>NPAAA clade</taxon>
        <taxon>Hologalegina</taxon>
        <taxon>IRL clade</taxon>
        <taxon>Trifolieae</taxon>
        <taxon>Trifolium</taxon>
    </lineage>
</organism>
<reference evidence="1 2" key="1">
    <citation type="journal article" date="2018" name="Front. Plant Sci.">
        <title>Red Clover (Trifolium pratense) and Zigzag Clover (T. medium) - A Picture of Genomic Similarities and Differences.</title>
        <authorList>
            <person name="Dluhosova J."/>
            <person name="Istvanek J."/>
            <person name="Nedelnik J."/>
            <person name="Repkova J."/>
        </authorList>
    </citation>
    <scope>NUCLEOTIDE SEQUENCE [LARGE SCALE GENOMIC DNA]</scope>
    <source>
        <strain evidence="2">cv. 10/8</strain>
        <tissue evidence="1">Leaf</tissue>
    </source>
</reference>